<feature type="compositionally biased region" description="Low complexity" evidence="1">
    <location>
        <begin position="428"/>
        <end position="437"/>
    </location>
</feature>
<dbReference type="eggNOG" id="ENOG502S5UQ">
    <property type="taxonomic scope" value="Eukaryota"/>
</dbReference>
<feature type="compositionally biased region" description="Low complexity" evidence="1">
    <location>
        <begin position="94"/>
        <end position="110"/>
    </location>
</feature>
<feature type="region of interest" description="Disordered" evidence="1">
    <location>
        <begin position="1"/>
        <end position="48"/>
    </location>
</feature>
<name>J0WTT5_AURST</name>
<dbReference type="Proteomes" id="UP000006514">
    <property type="component" value="Unassembled WGS sequence"/>
</dbReference>
<feature type="compositionally biased region" description="Basic and acidic residues" evidence="1">
    <location>
        <begin position="473"/>
        <end position="482"/>
    </location>
</feature>
<sequence>MNSGEIYDFTDRPTTAPTANVNPAAAGADAATGANTTANAAPQPSLEEEVQQALGAVGRFWGSFRAKAESGLQTARRDMAGVVQQAQREIGKLAAPAPTATASTSTTAAAGTDEVKKDGESDAAATSEATATTTEAPAEASTSTSGEASTSTSADTAATNAGTWGVFANIQQTLRTLEASVASGEASQQLQQRTLELRSQLEAQIHKAQEGLAPALQRAQSELHDLQTRAQAELAKVQDAAAPTLQRIQSEAGPRAESFLSNASTFLADAVKVVPPEAEETHGVAWDGSDLWDTPSTLPHDVPSGSGKGKERAGSVAGLGRTEAMLRRVRNDPALYTGALNAEEETEWAAYEAALREKGAVAGDAELDALEKQLVPEKMGSEAFWQRYHFRVHQVEADEEKRRALLAAQSASQQDDEVFSWDDDDETAAPPSASPAPTIKEKAEKTPEKSEGNESEASYDVVSGAASPAKVPETLKEKKKEEDGDDSDWE</sequence>
<dbReference type="InParanoid" id="J0WTT5"/>
<dbReference type="PANTHER" id="PTHR16019:SF5">
    <property type="entry name" value="BSD DOMAIN-CONTAINING PROTEIN 1"/>
    <property type="match status" value="1"/>
</dbReference>
<dbReference type="OMA" id="TYYEGAR"/>
<dbReference type="SUPFAM" id="SSF47162">
    <property type="entry name" value="Apolipoprotein"/>
    <property type="match status" value="1"/>
</dbReference>
<gene>
    <name evidence="3" type="ORF">AURDEDRAFT_117181</name>
</gene>
<dbReference type="OrthoDB" id="73788at2759"/>
<feature type="domain" description="BSD" evidence="2">
    <location>
        <begin position="336"/>
        <end position="396"/>
    </location>
</feature>
<accession>J0WTT5</accession>
<evidence type="ECO:0000313" key="4">
    <source>
        <dbReference type="Proteomes" id="UP000006514"/>
    </source>
</evidence>
<feature type="compositionally biased region" description="Low complexity" evidence="1">
    <location>
        <begin position="13"/>
        <end position="42"/>
    </location>
</feature>
<keyword evidence="4" id="KW-1185">Reference proteome</keyword>
<dbReference type="Gene3D" id="1.20.120.20">
    <property type="entry name" value="Apolipoprotein"/>
    <property type="match status" value="1"/>
</dbReference>
<feature type="compositionally biased region" description="Basic and acidic residues" evidence="1">
    <location>
        <begin position="439"/>
        <end position="452"/>
    </location>
</feature>
<feature type="compositionally biased region" description="Low complexity" evidence="1">
    <location>
        <begin position="122"/>
        <end position="157"/>
    </location>
</feature>
<dbReference type="InterPro" id="IPR005607">
    <property type="entry name" value="BSD_dom"/>
</dbReference>
<dbReference type="InterPro" id="IPR035925">
    <property type="entry name" value="BSD_dom_sf"/>
</dbReference>
<proteinExistence type="predicted"/>
<feature type="region of interest" description="Disordered" evidence="1">
    <location>
        <begin position="93"/>
        <end position="157"/>
    </location>
</feature>
<dbReference type="InterPro" id="IPR051494">
    <property type="entry name" value="BSD_domain-containing"/>
</dbReference>
<feature type="compositionally biased region" description="Acidic residues" evidence="1">
    <location>
        <begin position="414"/>
        <end position="427"/>
    </location>
</feature>
<dbReference type="Pfam" id="PF03909">
    <property type="entry name" value="BSD"/>
    <property type="match status" value="1"/>
</dbReference>
<evidence type="ECO:0000313" key="3">
    <source>
        <dbReference type="EMBL" id="EJD35985.1"/>
    </source>
</evidence>
<evidence type="ECO:0000256" key="1">
    <source>
        <dbReference type="SAM" id="MobiDB-lite"/>
    </source>
</evidence>
<dbReference type="PROSITE" id="PS50858">
    <property type="entry name" value="BSD"/>
    <property type="match status" value="1"/>
</dbReference>
<dbReference type="EMBL" id="JH687873">
    <property type="protein sequence ID" value="EJD35985.1"/>
    <property type="molecule type" value="Genomic_DNA"/>
</dbReference>
<reference evidence="4" key="1">
    <citation type="journal article" date="2012" name="Science">
        <title>The Paleozoic origin of enzymatic lignin decomposition reconstructed from 31 fungal genomes.</title>
        <authorList>
            <person name="Floudas D."/>
            <person name="Binder M."/>
            <person name="Riley R."/>
            <person name="Barry K."/>
            <person name="Blanchette R.A."/>
            <person name="Henrissat B."/>
            <person name="Martinez A.T."/>
            <person name="Otillar R."/>
            <person name="Spatafora J.W."/>
            <person name="Yadav J.S."/>
            <person name="Aerts A."/>
            <person name="Benoit I."/>
            <person name="Boyd A."/>
            <person name="Carlson A."/>
            <person name="Copeland A."/>
            <person name="Coutinho P.M."/>
            <person name="de Vries R.P."/>
            <person name="Ferreira P."/>
            <person name="Findley K."/>
            <person name="Foster B."/>
            <person name="Gaskell J."/>
            <person name="Glotzer D."/>
            <person name="Gorecki P."/>
            <person name="Heitman J."/>
            <person name="Hesse C."/>
            <person name="Hori C."/>
            <person name="Igarashi K."/>
            <person name="Jurgens J.A."/>
            <person name="Kallen N."/>
            <person name="Kersten P."/>
            <person name="Kohler A."/>
            <person name="Kuees U."/>
            <person name="Kumar T.K.A."/>
            <person name="Kuo A."/>
            <person name="LaButti K."/>
            <person name="Larrondo L.F."/>
            <person name="Lindquist E."/>
            <person name="Ling A."/>
            <person name="Lombard V."/>
            <person name="Lucas S."/>
            <person name="Lundell T."/>
            <person name="Martin R."/>
            <person name="McLaughlin D.J."/>
            <person name="Morgenstern I."/>
            <person name="Morin E."/>
            <person name="Murat C."/>
            <person name="Nagy L.G."/>
            <person name="Nolan M."/>
            <person name="Ohm R.A."/>
            <person name="Patyshakuliyeva A."/>
            <person name="Rokas A."/>
            <person name="Ruiz-Duenas F.J."/>
            <person name="Sabat G."/>
            <person name="Salamov A."/>
            <person name="Samejima M."/>
            <person name="Schmutz J."/>
            <person name="Slot J.C."/>
            <person name="St John F."/>
            <person name="Stenlid J."/>
            <person name="Sun H."/>
            <person name="Sun S."/>
            <person name="Syed K."/>
            <person name="Tsang A."/>
            <person name="Wiebenga A."/>
            <person name="Young D."/>
            <person name="Pisabarro A."/>
            <person name="Eastwood D.C."/>
            <person name="Martin F."/>
            <person name="Cullen D."/>
            <person name="Grigoriev I.V."/>
            <person name="Hibbett D.S."/>
        </authorList>
    </citation>
    <scope>NUCLEOTIDE SEQUENCE [LARGE SCALE GENOMIC DNA]</scope>
    <source>
        <strain evidence="4">TFB10046</strain>
    </source>
</reference>
<dbReference type="AlphaFoldDB" id="J0WTT5"/>
<evidence type="ECO:0000259" key="2">
    <source>
        <dbReference type="PROSITE" id="PS50858"/>
    </source>
</evidence>
<dbReference type="Gene3D" id="1.10.3970.10">
    <property type="entry name" value="BSD domain"/>
    <property type="match status" value="1"/>
</dbReference>
<organism evidence="3 4">
    <name type="scientific">Auricularia subglabra (strain TFB-10046 / SS5)</name>
    <name type="common">White-rot fungus</name>
    <name type="synonym">Auricularia delicata (strain TFB10046)</name>
    <dbReference type="NCBI Taxonomy" id="717982"/>
    <lineage>
        <taxon>Eukaryota</taxon>
        <taxon>Fungi</taxon>
        <taxon>Dikarya</taxon>
        <taxon>Basidiomycota</taxon>
        <taxon>Agaricomycotina</taxon>
        <taxon>Agaricomycetes</taxon>
        <taxon>Auriculariales</taxon>
        <taxon>Auriculariaceae</taxon>
        <taxon>Auricularia</taxon>
    </lineage>
</organism>
<feature type="region of interest" description="Disordered" evidence="1">
    <location>
        <begin position="407"/>
        <end position="490"/>
    </location>
</feature>
<dbReference type="KEGG" id="adl:AURDEDRAFT_117181"/>
<dbReference type="PANTHER" id="PTHR16019">
    <property type="entry name" value="SYNAPSE-ASSOCIATED PROTEIN"/>
    <property type="match status" value="1"/>
</dbReference>
<dbReference type="SUPFAM" id="SSF140383">
    <property type="entry name" value="BSD domain-like"/>
    <property type="match status" value="1"/>
</dbReference>
<protein>
    <recommendedName>
        <fullName evidence="2">BSD domain-containing protein</fullName>
    </recommendedName>
</protein>
<feature type="region of interest" description="Disordered" evidence="1">
    <location>
        <begin position="286"/>
        <end position="317"/>
    </location>
</feature>
<dbReference type="GO" id="GO:0005737">
    <property type="term" value="C:cytoplasm"/>
    <property type="evidence" value="ECO:0007669"/>
    <property type="project" value="TreeGrafter"/>
</dbReference>